<evidence type="ECO:0000256" key="2">
    <source>
        <dbReference type="SAM" id="SignalP"/>
    </source>
</evidence>
<protein>
    <submittedName>
        <fullName evidence="4">Peptidase S9</fullName>
    </submittedName>
</protein>
<reference evidence="5" key="1">
    <citation type="journal article" date="2019" name="Int. J. Syst. Evol. Microbiol.">
        <title>The Global Catalogue of Microorganisms (GCM) 10K type strain sequencing project: providing services to taxonomists for standard genome sequencing and annotation.</title>
        <authorList>
            <consortium name="The Broad Institute Genomics Platform"/>
            <consortium name="The Broad Institute Genome Sequencing Center for Infectious Disease"/>
            <person name="Wu L."/>
            <person name="Ma J."/>
        </authorList>
    </citation>
    <scope>NUCLEOTIDE SEQUENCE [LARGE SCALE GENOMIC DNA]</scope>
    <source>
        <strain evidence="5">CGMCC 1.15905</strain>
    </source>
</reference>
<dbReference type="EMBL" id="BMKC01000004">
    <property type="protein sequence ID" value="GGA87709.1"/>
    <property type="molecule type" value="Genomic_DNA"/>
</dbReference>
<name>A0ABQ1HT71_9GAMM</name>
<evidence type="ECO:0000313" key="4">
    <source>
        <dbReference type="EMBL" id="GGA87709.1"/>
    </source>
</evidence>
<dbReference type="Gene3D" id="3.40.50.1820">
    <property type="entry name" value="alpha/beta hydrolase"/>
    <property type="match status" value="1"/>
</dbReference>
<proteinExistence type="predicted"/>
<dbReference type="Proteomes" id="UP000623419">
    <property type="component" value="Unassembled WGS sequence"/>
</dbReference>
<feature type="domain" description="Peptidase S9 prolyl oligopeptidase catalytic" evidence="3">
    <location>
        <begin position="422"/>
        <end position="633"/>
    </location>
</feature>
<evidence type="ECO:0000313" key="5">
    <source>
        <dbReference type="Proteomes" id="UP000623419"/>
    </source>
</evidence>
<dbReference type="SUPFAM" id="SSF82171">
    <property type="entry name" value="DPP6 N-terminal domain-like"/>
    <property type="match status" value="1"/>
</dbReference>
<keyword evidence="5" id="KW-1185">Reference proteome</keyword>
<dbReference type="PANTHER" id="PTHR42776">
    <property type="entry name" value="SERINE PEPTIDASE S9 FAMILY MEMBER"/>
    <property type="match status" value="1"/>
</dbReference>
<dbReference type="Pfam" id="PF00326">
    <property type="entry name" value="Peptidase_S9"/>
    <property type="match status" value="1"/>
</dbReference>
<sequence>MRFVLVVLFALILPCPPALAAPAVPAPLPIRDFFQSPEFSDMALSPDGKHLLATVRRDEQWSLVVLRVADLAPVVNLQLGEDDYVSSLRWKDENQFLFSVDKLTGSLLDDLRFVFLTRWYVGQADGSDPTPLIGGFGGIVDLLPDDPERILVSYYSGDSTYVMRIPLRGQWPRNPMKVLTPLRVVQGIVYDSKNNPRYIWGERIHGKSGAYVRRKDRWAPLKIWDEGEPERIPLAIDEERNLVFLAASDQGEPHRIDAVHMDSGETTPVLPSRTVEPEGLLMGDAGPVAAAYQDGRLDYRFVDKDSTVAKVYAGLVAAFPGQALSFEGRSKDDRLYLVRVYGDRNPGEYFLFDTQTGRARFLLAQRSWIKPDTMAAMQPVSFKARDGLELHGYLTLPPGREAKGLPLVLMPHGGPHGVRDRWGFDPEAQLLASRGYAVLQLNFRGSDGYGSRFRTAGYGQWGDAMVRDLLDGLGWAVAQGIADPRRVCAYGASYGAFSALQAAALAPDALQCTAGYVGVYSIPLMFKSGDTSESDLGRKFMARVMPEGPEAQRMQSPAYNAARIKVPVLLAHGKMDVRAPIDQFEFMRDQLAEAGNPPEVTIVEEKEGHGFVDLDRKVAYYEKLLAFLDKHTAGNR</sequence>
<comment type="caution">
    <text evidence="4">The sequence shown here is derived from an EMBL/GenBank/DDBJ whole genome shotgun (WGS) entry which is preliminary data.</text>
</comment>
<dbReference type="RefSeq" id="WP_188665694.1">
    <property type="nucleotide sequence ID" value="NZ_BMKC01000004.1"/>
</dbReference>
<organism evidence="4 5">
    <name type="scientific">Arenimonas soli</name>
    <dbReference type="NCBI Taxonomy" id="2269504"/>
    <lineage>
        <taxon>Bacteria</taxon>
        <taxon>Pseudomonadati</taxon>
        <taxon>Pseudomonadota</taxon>
        <taxon>Gammaproteobacteria</taxon>
        <taxon>Lysobacterales</taxon>
        <taxon>Lysobacteraceae</taxon>
        <taxon>Arenimonas</taxon>
    </lineage>
</organism>
<feature type="signal peptide" evidence="2">
    <location>
        <begin position="1"/>
        <end position="20"/>
    </location>
</feature>
<gene>
    <name evidence="4" type="ORF">GCM10011521_27650</name>
</gene>
<keyword evidence="2" id="KW-0732">Signal</keyword>
<dbReference type="InterPro" id="IPR001375">
    <property type="entry name" value="Peptidase_S9_cat"/>
</dbReference>
<dbReference type="PANTHER" id="PTHR42776:SF27">
    <property type="entry name" value="DIPEPTIDYL PEPTIDASE FAMILY MEMBER 6"/>
    <property type="match status" value="1"/>
</dbReference>
<accession>A0ABQ1HT71</accession>
<feature type="chain" id="PRO_5046849041" evidence="2">
    <location>
        <begin position="21"/>
        <end position="636"/>
    </location>
</feature>
<dbReference type="SUPFAM" id="SSF53474">
    <property type="entry name" value="alpha/beta-Hydrolases"/>
    <property type="match status" value="1"/>
</dbReference>
<keyword evidence="1" id="KW-0378">Hydrolase</keyword>
<evidence type="ECO:0000259" key="3">
    <source>
        <dbReference type="Pfam" id="PF00326"/>
    </source>
</evidence>
<dbReference type="InterPro" id="IPR029058">
    <property type="entry name" value="AB_hydrolase_fold"/>
</dbReference>
<evidence type="ECO:0000256" key="1">
    <source>
        <dbReference type="ARBA" id="ARBA00022801"/>
    </source>
</evidence>